<reference evidence="1 2" key="1">
    <citation type="submission" date="2019-10" db="EMBL/GenBank/DDBJ databases">
        <title>Assembly and Annotation for the nematode Trichostrongylus colubriformis.</title>
        <authorList>
            <person name="Martin J."/>
        </authorList>
    </citation>
    <scope>NUCLEOTIDE SEQUENCE [LARGE SCALE GENOMIC DNA]</scope>
    <source>
        <strain evidence="1">G859</strain>
        <tissue evidence="1">Whole worm</tissue>
    </source>
</reference>
<proteinExistence type="predicted"/>
<dbReference type="AlphaFoldDB" id="A0AAN8EX00"/>
<keyword evidence="2" id="KW-1185">Reference proteome</keyword>
<dbReference type="EMBL" id="WIXE01022182">
    <property type="protein sequence ID" value="KAK5967732.1"/>
    <property type="molecule type" value="Genomic_DNA"/>
</dbReference>
<name>A0AAN8EX00_TRICO</name>
<accession>A0AAN8EX00</accession>
<dbReference type="Proteomes" id="UP001331761">
    <property type="component" value="Unassembled WGS sequence"/>
</dbReference>
<protein>
    <submittedName>
        <fullName evidence="1">Uncharacterized protein</fullName>
    </submittedName>
</protein>
<sequence length="121" mass="13228">MSASRPLRLQVGATLKISLGPNVVLNVRCSTWKRLRRGGVEEFIKHCKEGESESRCSQFVTTDDEAALPKSNSAVVLANGTLIIESFVETDAGTYSSPDLKPKVKLQCENFTQSVEAVVRT</sequence>
<comment type="caution">
    <text evidence="1">The sequence shown here is derived from an EMBL/GenBank/DDBJ whole genome shotgun (WGS) entry which is preliminary data.</text>
</comment>
<organism evidence="1 2">
    <name type="scientific">Trichostrongylus colubriformis</name>
    <name type="common">Black scour worm</name>
    <dbReference type="NCBI Taxonomy" id="6319"/>
    <lineage>
        <taxon>Eukaryota</taxon>
        <taxon>Metazoa</taxon>
        <taxon>Ecdysozoa</taxon>
        <taxon>Nematoda</taxon>
        <taxon>Chromadorea</taxon>
        <taxon>Rhabditida</taxon>
        <taxon>Rhabditina</taxon>
        <taxon>Rhabditomorpha</taxon>
        <taxon>Strongyloidea</taxon>
        <taxon>Trichostrongylidae</taxon>
        <taxon>Trichostrongylus</taxon>
    </lineage>
</organism>
<evidence type="ECO:0000313" key="2">
    <source>
        <dbReference type="Proteomes" id="UP001331761"/>
    </source>
</evidence>
<evidence type="ECO:0000313" key="1">
    <source>
        <dbReference type="EMBL" id="KAK5967732.1"/>
    </source>
</evidence>
<gene>
    <name evidence="1" type="ORF">GCK32_006936</name>
</gene>